<keyword evidence="10" id="KW-0106">Calcium</keyword>
<dbReference type="AlphaFoldDB" id="A0AAD7L6B3"/>
<comment type="similarity">
    <text evidence="1">Belongs to the protein kinase superfamily. CAMK Ser/Thr protein kinase family. CaMK subfamily.</text>
</comment>
<accession>A0AAD7L6B3</accession>
<evidence type="ECO:0000259" key="16">
    <source>
        <dbReference type="PROSITE" id="PS50011"/>
    </source>
</evidence>
<evidence type="ECO:0000256" key="14">
    <source>
        <dbReference type="ARBA" id="ARBA00048679"/>
    </source>
</evidence>
<dbReference type="FunFam" id="3.30.200.20:FF:000004">
    <property type="entry name" value="Calcium-dependent protein kinase 1"/>
    <property type="match status" value="1"/>
</dbReference>
<dbReference type="InterPro" id="IPR017441">
    <property type="entry name" value="Protein_kinase_ATP_BS"/>
</dbReference>
<dbReference type="SMART" id="SM00220">
    <property type="entry name" value="S_TKc"/>
    <property type="match status" value="1"/>
</dbReference>
<reference evidence="17" key="1">
    <citation type="journal article" date="2023" name="Science">
        <title>Elucidation of the pathway for biosynthesis of saponin adjuvants from the soapbark tree.</title>
        <authorList>
            <person name="Reed J."/>
            <person name="Orme A."/>
            <person name="El-Demerdash A."/>
            <person name="Owen C."/>
            <person name="Martin L.B.B."/>
            <person name="Misra R.C."/>
            <person name="Kikuchi S."/>
            <person name="Rejzek M."/>
            <person name="Martin A.C."/>
            <person name="Harkess A."/>
            <person name="Leebens-Mack J."/>
            <person name="Louveau T."/>
            <person name="Stephenson M.J."/>
            <person name="Osbourn A."/>
        </authorList>
    </citation>
    <scope>NUCLEOTIDE SEQUENCE</scope>
    <source>
        <strain evidence="17">S10</strain>
    </source>
</reference>
<feature type="binding site" evidence="15">
    <location>
        <position position="71"/>
    </location>
    <ligand>
        <name>ATP</name>
        <dbReference type="ChEBI" id="CHEBI:30616"/>
    </ligand>
</feature>
<feature type="domain" description="Protein kinase" evidence="16">
    <location>
        <begin position="42"/>
        <end position="300"/>
    </location>
</feature>
<dbReference type="Gene3D" id="3.30.200.20">
    <property type="entry name" value="Phosphorylase Kinase, domain 1"/>
    <property type="match status" value="1"/>
</dbReference>
<evidence type="ECO:0000256" key="13">
    <source>
        <dbReference type="ARBA" id="ARBA00047899"/>
    </source>
</evidence>
<gene>
    <name evidence="17" type="ORF">O6P43_024239</name>
</gene>
<dbReference type="EMBL" id="JARAOO010000010">
    <property type="protein sequence ID" value="KAJ7952383.1"/>
    <property type="molecule type" value="Genomic_DNA"/>
</dbReference>
<keyword evidence="18" id="KW-1185">Reference proteome</keyword>
<dbReference type="PROSITE" id="PS00108">
    <property type="entry name" value="PROTEIN_KINASE_ST"/>
    <property type="match status" value="1"/>
</dbReference>
<dbReference type="Pfam" id="PF00069">
    <property type="entry name" value="Pkinase"/>
    <property type="match status" value="1"/>
</dbReference>
<keyword evidence="5" id="KW-0808">Transferase</keyword>
<evidence type="ECO:0000256" key="10">
    <source>
        <dbReference type="ARBA" id="ARBA00022837"/>
    </source>
</evidence>
<organism evidence="17 18">
    <name type="scientific">Quillaja saponaria</name>
    <name type="common">Soap bark tree</name>
    <dbReference type="NCBI Taxonomy" id="32244"/>
    <lineage>
        <taxon>Eukaryota</taxon>
        <taxon>Viridiplantae</taxon>
        <taxon>Streptophyta</taxon>
        <taxon>Embryophyta</taxon>
        <taxon>Tracheophyta</taxon>
        <taxon>Spermatophyta</taxon>
        <taxon>Magnoliopsida</taxon>
        <taxon>eudicotyledons</taxon>
        <taxon>Gunneridae</taxon>
        <taxon>Pentapetalae</taxon>
        <taxon>rosids</taxon>
        <taxon>fabids</taxon>
        <taxon>Fabales</taxon>
        <taxon>Quillajaceae</taxon>
        <taxon>Quillaja</taxon>
    </lineage>
</organism>
<evidence type="ECO:0000256" key="6">
    <source>
        <dbReference type="ARBA" id="ARBA00022723"/>
    </source>
</evidence>
<evidence type="ECO:0000256" key="11">
    <source>
        <dbReference type="ARBA" id="ARBA00022840"/>
    </source>
</evidence>
<dbReference type="GO" id="GO:0004674">
    <property type="term" value="F:protein serine/threonine kinase activity"/>
    <property type="evidence" value="ECO:0007669"/>
    <property type="project" value="UniProtKB-KW"/>
</dbReference>
<dbReference type="SUPFAM" id="SSF56112">
    <property type="entry name" value="Protein kinase-like (PK-like)"/>
    <property type="match status" value="1"/>
</dbReference>
<dbReference type="EC" id="2.7.11.1" evidence="2"/>
<keyword evidence="9 17" id="KW-0418">Kinase</keyword>
<keyword evidence="7" id="KW-0677">Repeat</keyword>
<protein>
    <recommendedName>
        <fullName evidence="2">non-specific serine/threonine protein kinase</fullName>
        <ecNumber evidence="2">2.7.11.1</ecNumber>
    </recommendedName>
</protein>
<dbReference type="FunFam" id="1.10.510.10:FF:000668">
    <property type="entry name" value="Phosphoenolpyruvate carboxylase kinase"/>
    <property type="match status" value="1"/>
</dbReference>
<keyword evidence="3" id="KW-0723">Serine/threonine-protein kinase</keyword>
<keyword evidence="11 15" id="KW-0067">ATP-binding</keyword>
<dbReference type="InterPro" id="IPR000719">
    <property type="entry name" value="Prot_kinase_dom"/>
</dbReference>
<dbReference type="InterPro" id="IPR050205">
    <property type="entry name" value="CDPK_Ser/Thr_kinases"/>
</dbReference>
<sequence length="521" mass="57678">MDIANSNDITQTAKQYFNCFKVASLTVTILNSTQVSNLKDHYVLGEQLGWGQFGVIRACTDKSTGEVFACKSIPKDRLVTHEDICSIKLEIEIMTTLSRHPNVVGLKAVYEEENYVHLLMELCAGGELFHRLEKQGRFSEHEARVLFKDLMEVVRFCHENGVIHRDLKPENILLATTSVSSPIKLADFGLATYIKPGQNLHGKVGSPFYIAPEVLTGVYNQAADVWSAGVILYVLLSGMPPFWGKTKSRIFAAVRAANLRFPHDTWNHISSSAKDLITRMLCIDPSRRPTAAQVVAHSWVDNCSQESQEQYVPDTISCRQFEVGEGSFSIPFLGRAQDYSLNDGSIATVDGQVGQSSAFTCKSSFSEFLVKDDTPTIASGSFSFKTYFESSAEKILSSVPSLLSFTFGSLSYGADREELQSSEPNMSPLVAYRQESNTGKLLVLLPPSHSLKGEVEETVQKDMQKGGINWFKAPGVHNRRNHTIGLGEFEQLQPILTESVIRWVSCTHIPTASSLKLSLVC</sequence>
<evidence type="ECO:0000256" key="7">
    <source>
        <dbReference type="ARBA" id="ARBA00022737"/>
    </source>
</evidence>
<comment type="catalytic activity">
    <reaction evidence="13">
        <text>L-threonyl-[protein] + ATP = O-phospho-L-threonyl-[protein] + ADP + H(+)</text>
        <dbReference type="Rhea" id="RHEA:46608"/>
        <dbReference type="Rhea" id="RHEA-COMP:11060"/>
        <dbReference type="Rhea" id="RHEA-COMP:11605"/>
        <dbReference type="ChEBI" id="CHEBI:15378"/>
        <dbReference type="ChEBI" id="CHEBI:30013"/>
        <dbReference type="ChEBI" id="CHEBI:30616"/>
        <dbReference type="ChEBI" id="CHEBI:61977"/>
        <dbReference type="ChEBI" id="CHEBI:456216"/>
        <dbReference type="EC" id="2.7.11.1"/>
    </reaction>
</comment>
<comment type="similarity">
    <text evidence="12">Belongs to the protein kinase superfamily. Ser/Thr protein kinase family. CDPK subfamily.</text>
</comment>
<keyword evidence="4" id="KW-0597">Phosphoprotein</keyword>
<proteinExistence type="inferred from homology"/>
<dbReference type="CDD" id="cd05117">
    <property type="entry name" value="STKc_CAMK"/>
    <property type="match status" value="1"/>
</dbReference>
<evidence type="ECO:0000313" key="17">
    <source>
        <dbReference type="EMBL" id="KAJ7952383.1"/>
    </source>
</evidence>
<dbReference type="GO" id="GO:0046872">
    <property type="term" value="F:metal ion binding"/>
    <property type="evidence" value="ECO:0007669"/>
    <property type="project" value="UniProtKB-KW"/>
</dbReference>
<keyword evidence="6" id="KW-0479">Metal-binding</keyword>
<dbReference type="Proteomes" id="UP001163823">
    <property type="component" value="Chromosome 10"/>
</dbReference>
<dbReference type="PROSITE" id="PS50011">
    <property type="entry name" value="PROTEIN_KINASE_DOM"/>
    <property type="match status" value="1"/>
</dbReference>
<evidence type="ECO:0000256" key="1">
    <source>
        <dbReference type="ARBA" id="ARBA00005354"/>
    </source>
</evidence>
<dbReference type="PROSITE" id="PS00107">
    <property type="entry name" value="PROTEIN_KINASE_ATP"/>
    <property type="match status" value="1"/>
</dbReference>
<evidence type="ECO:0000256" key="3">
    <source>
        <dbReference type="ARBA" id="ARBA00022527"/>
    </source>
</evidence>
<dbReference type="Gene3D" id="1.10.510.10">
    <property type="entry name" value="Transferase(Phosphotransferase) domain 1"/>
    <property type="match status" value="1"/>
</dbReference>
<comment type="catalytic activity">
    <reaction evidence="14">
        <text>L-seryl-[protein] + ATP = O-phospho-L-seryl-[protein] + ADP + H(+)</text>
        <dbReference type="Rhea" id="RHEA:17989"/>
        <dbReference type="Rhea" id="RHEA-COMP:9863"/>
        <dbReference type="Rhea" id="RHEA-COMP:11604"/>
        <dbReference type="ChEBI" id="CHEBI:15378"/>
        <dbReference type="ChEBI" id="CHEBI:29999"/>
        <dbReference type="ChEBI" id="CHEBI:30616"/>
        <dbReference type="ChEBI" id="CHEBI:83421"/>
        <dbReference type="ChEBI" id="CHEBI:456216"/>
        <dbReference type="EC" id="2.7.11.1"/>
    </reaction>
</comment>
<dbReference type="GO" id="GO:0005524">
    <property type="term" value="F:ATP binding"/>
    <property type="evidence" value="ECO:0007669"/>
    <property type="project" value="UniProtKB-UniRule"/>
</dbReference>
<evidence type="ECO:0000256" key="5">
    <source>
        <dbReference type="ARBA" id="ARBA00022679"/>
    </source>
</evidence>
<evidence type="ECO:0000313" key="18">
    <source>
        <dbReference type="Proteomes" id="UP001163823"/>
    </source>
</evidence>
<comment type="caution">
    <text evidence="17">The sequence shown here is derived from an EMBL/GenBank/DDBJ whole genome shotgun (WGS) entry which is preliminary data.</text>
</comment>
<dbReference type="KEGG" id="qsa:O6P43_024239"/>
<name>A0AAD7L6B3_QUISA</name>
<dbReference type="PANTHER" id="PTHR24349">
    <property type="entry name" value="SERINE/THREONINE-PROTEIN KINASE"/>
    <property type="match status" value="1"/>
</dbReference>
<evidence type="ECO:0000256" key="8">
    <source>
        <dbReference type="ARBA" id="ARBA00022741"/>
    </source>
</evidence>
<evidence type="ECO:0000256" key="2">
    <source>
        <dbReference type="ARBA" id="ARBA00012513"/>
    </source>
</evidence>
<keyword evidence="8 15" id="KW-0547">Nucleotide-binding</keyword>
<dbReference type="InterPro" id="IPR008271">
    <property type="entry name" value="Ser/Thr_kinase_AS"/>
</dbReference>
<evidence type="ECO:0000256" key="4">
    <source>
        <dbReference type="ARBA" id="ARBA00022553"/>
    </source>
</evidence>
<evidence type="ECO:0000256" key="12">
    <source>
        <dbReference type="ARBA" id="ARBA00024334"/>
    </source>
</evidence>
<dbReference type="InterPro" id="IPR011009">
    <property type="entry name" value="Kinase-like_dom_sf"/>
</dbReference>
<evidence type="ECO:0000256" key="15">
    <source>
        <dbReference type="PROSITE-ProRule" id="PRU10141"/>
    </source>
</evidence>
<evidence type="ECO:0000256" key="9">
    <source>
        <dbReference type="ARBA" id="ARBA00022777"/>
    </source>
</evidence>